<protein>
    <submittedName>
        <fullName evidence="1">Uncharacterized protein</fullName>
    </submittedName>
</protein>
<keyword evidence="2" id="KW-1185">Reference proteome</keyword>
<dbReference type="AlphaFoldDB" id="A0A4C1XEQ0"/>
<sequence length="159" mass="17418">MLAQLRALTIRASHLQESAEQRLPGQLVSIYRQLESIGFGARRAVASVAGRALVHSPHEHRENYRTIRSDAIVELSMYYFQAIQPIAQCARAPVYGCNTPTPSAIAGAYRNIDNNLKNVMDQCHIYVSATATRASGSPSQILHCILSLLAPTFTSTNHA</sequence>
<name>A0A4C1XEQ0_EUMVA</name>
<accession>A0A4C1XEQ0</accession>
<comment type="caution">
    <text evidence="1">The sequence shown here is derived from an EMBL/GenBank/DDBJ whole genome shotgun (WGS) entry which is preliminary data.</text>
</comment>
<proteinExistence type="predicted"/>
<evidence type="ECO:0000313" key="2">
    <source>
        <dbReference type="Proteomes" id="UP000299102"/>
    </source>
</evidence>
<reference evidence="1 2" key="1">
    <citation type="journal article" date="2019" name="Commun. Biol.">
        <title>The bagworm genome reveals a unique fibroin gene that provides high tensile strength.</title>
        <authorList>
            <person name="Kono N."/>
            <person name="Nakamura H."/>
            <person name="Ohtoshi R."/>
            <person name="Tomita M."/>
            <person name="Numata K."/>
            <person name="Arakawa K."/>
        </authorList>
    </citation>
    <scope>NUCLEOTIDE SEQUENCE [LARGE SCALE GENOMIC DNA]</scope>
</reference>
<gene>
    <name evidence="1" type="ORF">EVAR_3103_1</name>
</gene>
<dbReference type="Proteomes" id="UP000299102">
    <property type="component" value="Unassembled WGS sequence"/>
</dbReference>
<organism evidence="1 2">
    <name type="scientific">Eumeta variegata</name>
    <name type="common">Bagworm moth</name>
    <name type="synonym">Eumeta japonica</name>
    <dbReference type="NCBI Taxonomy" id="151549"/>
    <lineage>
        <taxon>Eukaryota</taxon>
        <taxon>Metazoa</taxon>
        <taxon>Ecdysozoa</taxon>
        <taxon>Arthropoda</taxon>
        <taxon>Hexapoda</taxon>
        <taxon>Insecta</taxon>
        <taxon>Pterygota</taxon>
        <taxon>Neoptera</taxon>
        <taxon>Endopterygota</taxon>
        <taxon>Lepidoptera</taxon>
        <taxon>Glossata</taxon>
        <taxon>Ditrysia</taxon>
        <taxon>Tineoidea</taxon>
        <taxon>Psychidae</taxon>
        <taxon>Oiketicinae</taxon>
        <taxon>Eumeta</taxon>
    </lineage>
</organism>
<evidence type="ECO:0000313" key="1">
    <source>
        <dbReference type="EMBL" id="GBP62401.1"/>
    </source>
</evidence>
<dbReference type="EMBL" id="BGZK01000841">
    <property type="protein sequence ID" value="GBP62401.1"/>
    <property type="molecule type" value="Genomic_DNA"/>
</dbReference>